<keyword evidence="2 6" id="KW-0689">Ribosomal protein</keyword>
<comment type="similarity">
    <text evidence="1 6">Belongs to the eukaryotic ribosomal protein eS25 family.</text>
</comment>
<protein>
    <recommendedName>
        <fullName evidence="6">40S ribosomal protein S25</fullName>
    </recommendedName>
</protein>
<evidence type="ECO:0000256" key="1">
    <source>
        <dbReference type="ARBA" id="ARBA00009106"/>
    </source>
</evidence>
<dbReference type="FunFam" id="1.10.10.10:FF:000166">
    <property type="entry name" value="40S ribosomal protein S25"/>
    <property type="match status" value="1"/>
</dbReference>
<evidence type="ECO:0000256" key="5">
    <source>
        <dbReference type="ARBA" id="ARBA00045746"/>
    </source>
</evidence>
<comment type="function">
    <text evidence="5">Component of the small ribosomal subunit. The ribosome is a large ribonucleoprotein complex responsible for the synthesis of proteins in the cell.</text>
</comment>
<keyword evidence="3 6" id="KW-0687">Ribonucleoprotein</keyword>
<dbReference type="GO" id="GO:1990904">
    <property type="term" value="C:ribonucleoprotein complex"/>
    <property type="evidence" value="ECO:0007669"/>
    <property type="project" value="UniProtKB-KW"/>
</dbReference>
<accession>A0A8C0W1S5</accession>
<evidence type="ECO:0000256" key="6">
    <source>
        <dbReference type="RuleBase" id="RU366057"/>
    </source>
</evidence>
<name>A0A8C0W1S5_CASCN</name>
<reference evidence="7" key="1">
    <citation type="submission" date="2023-09" db="UniProtKB">
        <authorList>
            <consortium name="Ensembl"/>
        </authorList>
    </citation>
    <scope>IDENTIFICATION</scope>
</reference>
<organism evidence="7">
    <name type="scientific">Castor canadensis</name>
    <name type="common">American beaver</name>
    <dbReference type="NCBI Taxonomy" id="51338"/>
    <lineage>
        <taxon>Eukaryota</taxon>
        <taxon>Metazoa</taxon>
        <taxon>Chordata</taxon>
        <taxon>Craniata</taxon>
        <taxon>Vertebrata</taxon>
        <taxon>Euteleostomi</taxon>
        <taxon>Mammalia</taxon>
        <taxon>Eutheria</taxon>
        <taxon>Euarchontoglires</taxon>
        <taxon>Glires</taxon>
        <taxon>Rodentia</taxon>
        <taxon>Castorimorpha</taxon>
        <taxon>Castoridae</taxon>
        <taxon>Castor</taxon>
    </lineage>
</organism>
<dbReference type="GO" id="GO:0003735">
    <property type="term" value="F:structural constituent of ribosome"/>
    <property type="evidence" value="ECO:0007669"/>
    <property type="project" value="UniProtKB-ARBA"/>
</dbReference>
<dbReference type="Ensembl" id="ENSCCNT00000004066.1">
    <property type="protein sequence ID" value="ENSCCNP00000003076.1"/>
    <property type="gene ID" value="ENSCCNG00000003336.1"/>
</dbReference>
<dbReference type="GO" id="GO:0022626">
    <property type="term" value="C:cytosolic ribosome"/>
    <property type="evidence" value="ECO:0007669"/>
    <property type="project" value="UniProtKB-ARBA"/>
</dbReference>
<dbReference type="Gene3D" id="3.30.63.20">
    <property type="match status" value="1"/>
</dbReference>
<proteinExistence type="inferred from homology"/>
<dbReference type="AlphaFoldDB" id="A0A8C0W1S5"/>
<dbReference type="InterPro" id="IPR004977">
    <property type="entry name" value="Ribosomal_eS25"/>
</dbReference>
<evidence type="ECO:0000256" key="3">
    <source>
        <dbReference type="ARBA" id="ARBA00023274"/>
    </source>
</evidence>
<comment type="subunit">
    <text evidence="4">Component of the small ribosomal subunit.</text>
</comment>
<dbReference type="Pfam" id="PF03297">
    <property type="entry name" value="Ribosomal_S25"/>
    <property type="match status" value="1"/>
</dbReference>
<evidence type="ECO:0000313" key="7">
    <source>
        <dbReference type="Ensembl" id="ENSCCNP00000003076.1"/>
    </source>
</evidence>
<sequence length="97" mass="10641">MVKKKWSKGKAQDKLCQHLLLFDKATHNRVCKEVPNYKLITPAEVAKRLKIHSSLAKAALQGLLSKRLTKLVSNHKVEVSYTGNTMGGDALAAGENA</sequence>
<evidence type="ECO:0000256" key="2">
    <source>
        <dbReference type="ARBA" id="ARBA00022980"/>
    </source>
</evidence>
<evidence type="ECO:0000256" key="4">
    <source>
        <dbReference type="ARBA" id="ARBA00035021"/>
    </source>
</evidence>
<dbReference type="PANTHER" id="PTHR12850">
    <property type="entry name" value="40S RIBOSOMAL PROTEIN S25"/>
    <property type="match status" value="1"/>
</dbReference>